<name>A0A239BA12_9FIRM</name>
<keyword evidence="3" id="KW-1185">Reference proteome</keyword>
<reference evidence="2 3" key="1">
    <citation type="submission" date="2017-06" db="EMBL/GenBank/DDBJ databases">
        <authorList>
            <person name="Kim H.J."/>
            <person name="Triplett B.A."/>
        </authorList>
    </citation>
    <scope>NUCLEOTIDE SEQUENCE [LARGE SCALE GENOMIC DNA]</scope>
    <source>
        <strain evidence="2 3">SCA</strain>
    </source>
</reference>
<feature type="domain" description="D-glutamate cyclase-like C-terminal" evidence="1">
    <location>
        <begin position="10"/>
        <end position="282"/>
    </location>
</feature>
<protein>
    <recommendedName>
        <fullName evidence="1">D-glutamate cyclase-like C-terminal domain-containing protein</fullName>
    </recommendedName>
</protein>
<evidence type="ECO:0000313" key="3">
    <source>
        <dbReference type="Proteomes" id="UP000198304"/>
    </source>
</evidence>
<proteinExistence type="predicted"/>
<dbReference type="AlphaFoldDB" id="A0A239BA12"/>
<dbReference type="Gene3D" id="3.90.1640.20">
    <property type="entry name" value="TON_0340"/>
    <property type="match status" value="1"/>
</dbReference>
<dbReference type="Proteomes" id="UP000198304">
    <property type="component" value="Unassembled WGS sequence"/>
</dbReference>
<dbReference type="Pfam" id="PF14336">
    <property type="entry name" value="GLUCM-like_C"/>
    <property type="match status" value="1"/>
</dbReference>
<dbReference type="EMBL" id="FZOJ01000003">
    <property type="protein sequence ID" value="SNS04787.1"/>
    <property type="molecule type" value="Genomic_DNA"/>
</dbReference>
<sequence length="305" mass="33147">MRNKDIFRSLHQRITQDMGNRGISKIADEKDFQEAVVTLYGASTVMIVTGFCIKDTMTGETDGPMGAVALAAGLQKLGKEVVLISDQYSEELLMGCCKVLETKVPIEIVPYDGAEAFCVQLLNQYKPSHVVALERPGRAADGGCYSMRGEDLGTIIPDTDILLKESKHRGITTVAVGDGGNEMGMGKVKSVIAQLVPEGERITAVTEADYLIIADISNWGGYAIVAGLSILTFQQLLHNEESEKNMLKAIIDVGGVDGCTKMRELTVDGLSLEVNLNILKGLQEIVQEHLGNKEEIIRLKTLQYS</sequence>
<dbReference type="PANTHER" id="PTHR32022:SF10">
    <property type="entry name" value="D-GLUTAMATE CYCLASE, MITOCHONDRIAL"/>
    <property type="match status" value="1"/>
</dbReference>
<organism evidence="2 3">
    <name type="scientific">Anaerovirgula multivorans</name>
    <dbReference type="NCBI Taxonomy" id="312168"/>
    <lineage>
        <taxon>Bacteria</taxon>
        <taxon>Bacillati</taxon>
        <taxon>Bacillota</taxon>
        <taxon>Clostridia</taxon>
        <taxon>Peptostreptococcales</taxon>
        <taxon>Natronincolaceae</taxon>
        <taxon>Anaerovirgula</taxon>
    </lineage>
</organism>
<dbReference type="InterPro" id="IPR025504">
    <property type="entry name" value="GLUCM_C"/>
</dbReference>
<accession>A0A239BA12</accession>
<dbReference type="RefSeq" id="WP_176431188.1">
    <property type="nucleotide sequence ID" value="NZ_FZOJ01000003.1"/>
</dbReference>
<evidence type="ECO:0000313" key="2">
    <source>
        <dbReference type="EMBL" id="SNS04787.1"/>
    </source>
</evidence>
<evidence type="ECO:0000259" key="1">
    <source>
        <dbReference type="Pfam" id="PF14336"/>
    </source>
</evidence>
<dbReference type="PANTHER" id="PTHR32022">
    <property type="entry name" value="D-GLUTAMATE CYCLASE, MITOCHONDRIAL"/>
    <property type="match status" value="1"/>
</dbReference>
<gene>
    <name evidence="2" type="ORF">SAMN05446037_1003125</name>
</gene>